<dbReference type="InterPro" id="IPR054196">
    <property type="entry name" value="DUF6901"/>
</dbReference>
<evidence type="ECO:0000313" key="1">
    <source>
        <dbReference type="EMBL" id="WLD58236.1"/>
    </source>
</evidence>
<dbReference type="EMBL" id="CP101717">
    <property type="protein sequence ID" value="WLD58236.1"/>
    <property type="molecule type" value="Genomic_DNA"/>
</dbReference>
<proteinExistence type="predicted"/>
<gene>
    <name evidence="1" type="ORF">NFC81_00235</name>
</gene>
<protein>
    <submittedName>
        <fullName evidence="1">Uncharacterized protein</fullName>
    </submittedName>
</protein>
<organism evidence="1">
    <name type="scientific">Salinispirillum sp. LH 10-3-1</name>
    <dbReference type="NCBI Taxonomy" id="2952525"/>
    <lineage>
        <taxon>Bacteria</taxon>
        <taxon>Pseudomonadati</taxon>
        <taxon>Pseudomonadota</taxon>
        <taxon>Gammaproteobacteria</taxon>
        <taxon>Oceanospirillales</taxon>
        <taxon>Saccharospirillaceae</taxon>
        <taxon>Salinispirillum</taxon>
    </lineage>
</organism>
<dbReference type="AlphaFoldDB" id="A0AB38YFX8"/>
<sequence>MKTDYIFRFNDRSPLTISVQQNDQGLISGVLPESKDSLSPVTALAHCQCAHCPLQADEHPYCPLAATICPALAEFGQLTSYEETRVLVVTEERSYLKRTSLQQGLRSLLGLLMGGSGCPYMLYFRPLARFHLPFSSDAETVFRSLGNFLIAQHLHNRRHSGDQPGSSKTLERIYADVHQVNAGMSRRLRSMASSDAINNALVLLDLFTGLMNTYLEEETDTLEHLYAEFIAQQQ</sequence>
<accession>A0AB38YFX8</accession>
<name>A0AB38YFX8_9GAMM</name>
<reference evidence="1" key="1">
    <citation type="submission" date="2022-07" db="EMBL/GenBank/DDBJ databases">
        <title>Complete genome sequence of Salinispirillum sp. LH10-3-1 capable of multiple carbohydrate inversion isolated from a soda lake.</title>
        <authorList>
            <person name="Liu J."/>
            <person name="Zhai Y."/>
            <person name="Zhang H."/>
            <person name="Yang H."/>
            <person name="Qu J."/>
            <person name="Li J."/>
        </authorList>
    </citation>
    <scope>NUCLEOTIDE SEQUENCE</scope>
    <source>
        <strain evidence="1">LH 10-3-1</strain>
    </source>
</reference>
<dbReference type="Pfam" id="PF21842">
    <property type="entry name" value="DUF6901"/>
    <property type="match status" value="1"/>
</dbReference>
<dbReference type="RefSeq" id="WP_304995522.1">
    <property type="nucleotide sequence ID" value="NZ_CP101717.1"/>
</dbReference>